<dbReference type="Proteomes" id="UP000265926">
    <property type="component" value="Unassembled WGS sequence"/>
</dbReference>
<reference evidence="11 12" key="1">
    <citation type="submission" date="2018-08" db="EMBL/GenBank/DDBJ databases">
        <title>Pallidiluteibacterium maritimus gen. nov., sp. nov., isolated from coastal sediment.</title>
        <authorList>
            <person name="Zhou L.Y."/>
        </authorList>
    </citation>
    <scope>NUCLEOTIDE SEQUENCE [LARGE SCALE GENOMIC DNA]</scope>
    <source>
        <strain evidence="11 12">XSD2</strain>
    </source>
</reference>
<evidence type="ECO:0000256" key="4">
    <source>
        <dbReference type="ARBA" id="ARBA00022475"/>
    </source>
</evidence>
<proteinExistence type="inferred from homology"/>
<evidence type="ECO:0000256" key="1">
    <source>
        <dbReference type="ARBA" id="ARBA00004651"/>
    </source>
</evidence>
<evidence type="ECO:0000313" key="12">
    <source>
        <dbReference type="Proteomes" id="UP000265926"/>
    </source>
</evidence>
<keyword evidence="4" id="KW-1003">Cell membrane</keyword>
<evidence type="ECO:0000256" key="7">
    <source>
        <dbReference type="ARBA" id="ARBA00022801"/>
    </source>
</evidence>
<dbReference type="InterPro" id="IPR023596">
    <property type="entry name" value="Peptidase_PrsW_arch/bac"/>
</dbReference>
<dbReference type="GO" id="GO:0005886">
    <property type="term" value="C:plasma membrane"/>
    <property type="evidence" value="ECO:0007669"/>
    <property type="project" value="UniProtKB-SubCell"/>
</dbReference>
<dbReference type="PANTHER" id="PTHR36844:SF1">
    <property type="entry name" value="PROTEASE PRSW"/>
    <property type="match status" value="1"/>
</dbReference>
<dbReference type="AlphaFoldDB" id="A0A399T5Y9"/>
<keyword evidence="6 10" id="KW-0812">Transmembrane</keyword>
<dbReference type="PIRSF" id="PIRSF016933">
    <property type="entry name" value="PrsW"/>
    <property type="match status" value="1"/>
</dbReference>
<feature type="transmembrane region" description="Helical" evidence="10">
    <location>
        <begin position="32"/>
        <end position="54"/>
    </location>
</feature>
<evidence type="ECO:0000256" key="3">
    <source>
        <dbReference type="ARBA" id="ARBA00018997"/>
    </source>
</evidence>
<dbReference type="OrthoDB" id="5504276at2"/>
<gene>
    <name evidence="11" type="ORF">D1614_05570</name>
</gene>
<dbReference type="GO" id="GO:0006508">
    <property type="term" value="P:proteolysis"/>
    <property type="evidence" value="ECO:0007669"/>
    <property type="project" value="UniProtKB-KW"/>
</dbReference>
<keyword evidence="7" id="KW-0378">Hydrolase</keyword>
<feature type="transmembrane region" description="Helical" evidence="10">
    <location>
        <begin position="102"/>
        <end position="122"/>
    </location>
</feature>
<evidence type="ECO:0000256" key="9">
    <source>
        <dbReference type="ARBA" id="ARBA00023136"/>
    </source>
</evidence>
<comment type="subcellular location">
    <subcellularLocation>
        <location evidence="1">Cell membrane</location>
        <topology evidence="1">Multi-pass membrane protein</topology>
    </subcellularLocation>
</comment>
<evidence type="ECO:0000256" key="6">
    <source>
        <dbReference type="ARBA" id="ARBA00022692"/>
    </source>
</evidence>
<dbReference type="GO" id="GO:0008233">
    <property type="term" value="F:peptidase activity"/>
    <property type="evidence" value="ECO:0007669"/>
    <property type="project" value="UniProtKB-KW"/>
</dbReference>
<evidence type="ECO:0000256" key="10">
    <source>
        <dbReference type="SAM" id="Phobius"/>
    </source>
</evidence>
<sequence>MDLIILALAPVVIVAAYVYFRDKYEKEPIRLLVFALLAGALTVIPILVLESFLSDLGAGLSHYQSAAWNAFAVAAFSEELFKYIALYLLIWKSPEFNEKFDGIVYATYVSLGFAAVENILYVSGGGLVTGVMRALTAVPAHAIFGITMGFYFGMARFYHKESRSLKQKALLFPILLHGIYDFILFTGLAWLTVVFVAFVVFLYISGLKRMRQLSRISIYNTDYALLNEKLSKPE</sequence>
<organism evidence="11 12">
    <name type="scientific">Maribellus luteus</name>
    <dbReference type="NCBI Taxonomy" id="2305463"/>
    <lineage>
        <taxon>Bacteria</taxon>
        <taxon>Pseudomonadati</taxon>
        <taxon>Bacteroidota</taxon>
        <taxon>Bacteroidia</taxon>
        <taxon>Marinilabiliales</taxon>
        <taxon>Prolixibacteraceae</taxon>
        <taxon>Maribellus</taxon>
    </lineage>
</organism>
<dbReference type="Pfam" id="PF13367">
    <property type="entry name" value="PrsW-protease"/>
    <property type="match status" value="1"/>
</dbReference>
<dbReference type="InterPro" id="IPR026898">
    <property type="entry name" value="PrsW"/>
</dbReference>
<dbReference type="RefSeq" id="WP_119436898.1">
    <property type="nucleotide sequence ID" value="NZ_QWGR01000002.1"/>
</dbReference>
<comment type="caution">
    <text evidence="11">The sequence shown here is derived from an EMBL/GenBank/DDBJ whole genome shotgun (WGS) entry which is preliminary data.</text>
</comment>
<evidence type="ECO:0000256" key="5">
    <source>
        <dbReference type="ARBA" id="ARBA00022670"/>
    </source>
</evidence>
<keyword evidence="12" id="KW-1185">Reference proteome</keyword>
<keyword evidence="5 11" id="KW-0645">Protease</keyword>
<feature type="transmembrane region" description="Helical" evidence="10">
    <location>
        <begin position="134"/>
        <end position="154"/>
    </location>
</feature>
<comment type="similarity">
    <text evidence="2">Belongs to the protease PrsW family.</text>
</comment>
<protein>
    <recommendedName>
        <fullName evidence="3">Protease PrsW</fullName>
    </recommendedName>
</protein>
<name>A0A399T5Y9_9BACT</name>
<evidence type="ECO:0000256" key="2">
    <source>
        <dbReference type="ARBA" id="ARBA00009165"/>
    </source>
</evidence>
<keyword evidence="9 10" id="KW-0472">Membrane</keyword>
<evidence type="ECO:0000313" key="11">
    <source>
        <dbReference type="EMBL" id="RIJ50212.1"/>
    </source>
</evidence>
<accession>A0A399T5Y9</accession>
<keyword evidence="8 10" id="KW-1133">Transmembrane helix</keyword>
<dbReference type="EMBL" id="QWGR01000002">
    <property type="protein sequence ID" value="RIJ50212.1"/>
    <property type="molecule type" value="Genomic_DNA"/>
</dbReference>
<evidence type="ECO:0000256" key="8">
    <source>
        <dbReference type="ARBA" id="ARBA00022989"/>
    </source>
</evidence>
<feature type="transmembrane region" description="Helical" evidence="10">
    <location>
        <begin position="174"/>
        <end position="204"/>
    </location>
</feature>
<dbReference type="PANTHER" id="PTHR36844">
    <property type="entry name" value="PROTEASE PRSW"/>
    <property type="match status" value="1"/>
</dbReference>